<dbReference type="InterPro" id="IPR022385">
    <property type="entry name" value="Rhs_assc_core"/>
</dbReference>
<evidence type="ECO:0000313" key="6">
    <source>
        <dbReference type="Proteomes" id="UP000679307"/>
    </source>
</evidence>
<dbReference type="NCBIfam" id="TIGR03696">
    <property type="entry name" value="Rhs_assc_core"/>
    <property type="match status" value="1"/>
</dbReference>
<accession>A0ABX8EGE7</accession>
<dbReference type="EMBL" id="CP075371">
    <property type="protein sequence ID" value="QVT78955.1"/>
    <property type="molecule type" value="Genomic_DNA"/>
</dbReference>
<feature type="domain" description="DUF6531" evidence="3">
    <location>
        <begin position="295"/>
        <end position="367"/>
    </location>
</feature>
<dbReference type="SUPFAM" id="SSF50969">
    <property type="entry name" value="YVTN repeat-like/Quinoprotein amine dehydrogenase"/>
    <property type="match status" value="1"/>
</dbReference>
<dbReference type="SUPFAM" id="SSF63829">
    <property type="entry name" value="Calcium-dependent phosphotriesterase"/>
    <property type="match status" value="1"/>
</dbReference>
<proteinExistence type="predicted"/>
<dbReference type="GO" id="GO:0016787">
    <property type="term" value="F:hydrolase activity"/>
    <property type="evidence" value="ECO:0007669"/>
    <property type="project" value="UniProtKB-KW"/>
</dbReference>
<dbReference type="PANTHER" id="PTHR32305:SF15">
    <property type="entry name" value="PROTEIN RHSA-RELATED"/>
    <property type="match status" value="1"/>
</dbReference>
<evidence type="ECO:0000256" key="1">
    <source>
        <dbReference type="ARBA" id="ARBA00022737"/>
    </source>
</evidence>
<protein>
    <submittedName>
        <fullName evidence="5">Deoxyribonuclease RhsB</fullName>
        <ecNumber evidence="5">3.1.-.-</ecNumber>
    </submittedName>
</protein>
<dbReference type="InterPro" id="IPR011044">
    <property type="entry name" value="Quino_amine_DH_bsu"/>
</dbReference>
<feature type="compositionally biased region" description="Basic and acidic residues" evidence="2">
    <location>
        <begin position="96"/>
        <end position="115"/>
    </location>
</feature>
<evidence type="ECO:0000256" key="2">
    <source>
        <dbReference type="SAM" id="MobiDB-lite"/>
    </source>
</evidence>
<feature type="region of interest" description="Disordered" evidence="2">
    <location>
        <begin position="96"/>
        <end position="164"/>
    </location>
</feature>
<dbReference type="InterPro" id="IPR056823">
    <property type="entry name" value="TEN-like_YD-shell"/>
</dbReference>
<dbReference type="InterPro" id="IPR050708">
    <property type="entry name" value="T6SS_VgrG/RHS"/>
</dbReference>
<dbReference type="PANTHER" id="PTHR32305">
    <property type="match status" value="1"/>
</dbReference>
<reference evidence="5 6" key="1">
    <citation type="submission" date="2021-05" db="EMBL/GenBank/DDBJ databases">
        <title>Complete genome of Nocardioides aquaticus KCTC 9944T isolated from meromictic and hypersaline Ekho Lake, Antarctica.</title>
        <authorList>
            <person name="Hwang K."/>
            <person name="Kim K.M."/>
            <person name="Choe H."/>
        </authorList>
    </citation>
    <scope>NUCLEOTIDE SEQUENCE [LARGE SCALE GENOMIC DNA]</scope>
    <source>
        <strain evidence="5 6">KCTC 9944</strain>
    </source>
</reference>
<evidence type="ECO:0000259" key="3">
    <source>
        <dbReference type="Pfam" id="PF20148"/>
    </source>
</evidence>
<feature type="domain" description="Teneurin-like YD-shell" evidence="4">
    <location>
        <begin position="499"/>
        <end position="661"/>
    </location>
</feature>
<sequence>MVDTSGWGGLPDVEMDDGAATGLAAACEDAARLLRDQATTRRTLTTTALQDFEGRFSRVFEQNQGTADGDGEEIAVALDDVALLVRHIIAVVPEENARRKAAREWKERRDKDKSEITFGDLGGDEAPPEGPQSPPAPKTLSASATPRENPPPGAGGDSAGTSSARPAALRGFVTGVESALSALDGRPGRLEGLNADFTSGFDWGTGEPAGVDGAAVYAALRSFNQLNRQDKLWVNTVADAFESAGSETSGGMMTLSNAAIAASLQAAGVSVSRLDIAPTSPRLYGINPTTGYSDDPVNAATGNFVEPETDLAFSGGCGTLALTRMYNSFHHHPGAFGPGWSSWTETRLHLDDEAAHLTLPDGRVVVFPRLGEGWDRATGGSMWLARDAAADELRATGNDGGTWRFSRTGAPLSHDRGEGTMVAFVHEDGRLARLEHERGRHVVLTWDGDRVVAAEASDGRRTTYAYEEGRLVAATGARGTRTYRWNEAGLVEAVIDADGVVEVENAYDDRARVTAQRSPHGRTSRYSYLPGHVTQVADPDGTRADTWVHDSRGRLVGLVDSEGHRQSTSYDQHGNAVLLTARDGSVTVREFDERGRAVREVRPSGADLQFAYDDLDRVVRVVADDHAETCYSYEGTSRHPSVMVDPEGGETRLAWDAGLLTRLADPTGVALSFGYDEHGDLVWTANSAGDTARLERDGSGRVVAAITPRGHRTTYAYGPTGLCRRRDPDGATWHYEHTAGGRLSAVVDPTGARSSIEHGADGEERRRIDPLGHAVEQRLDDLGNLASVELPDGSTWRFTHDTLSRLTSTTTPDGRTWTQTYDVLGSQVGSVDPLGNWTAVRSDEAQGTVVTTDPFGSVTQRFDTLGRPTSAEQLDGSVALATYDRCGRAVEFLDAEGGLTRVERDPAGRPVAVTDPTGRVTRYEYDACGRRSAVVDPAGARTTIEYNADSLPVRCTFPTGEVGWTDYDECNRVVATATPGVGGSRLRYDAAGRVVEVRDSVSGLRRFTYDAAGQLVAATNGNGGVTRYDYDARGRAVRLTDALGHVTRREFDLMGRCVAETDPLGRTTRAGYDAVGRQVWQEDPSGRRIEWTYDAAHRVVAVEVDGRPVSSQRWDARARSVEVTDHTRPDGRVVRRATTWNRRGQVVQETRDGATLSWQYDAAGRRTAMTLPDGSTVGYDHDAAGRVAAVDHPLLGRATFERDAAGRVVAAAAGDLLQSWEYADGFVVAHTATDAAGAVRTVVDRAEDGRIRSVGNDEATTTFDYDDACQLVASHVGEQRVRWRYDLAGRIVAESRDEGSRELAYDEAGQLLTVVGPEGTTRHAYDAVGRRVRTELPDGRTRDLEWSPTGWLASIVDEAGGEAVRTSLHVDASGLLASVDDVRVYWDGADPYAPSLVQVGATPVVAAGGLTGIGDRWAAPGWRTSRSHGADVWAVATQGTGPVPPGMPDGVGISPGGELTIGGLEWLGARVYDAASRGFLSVDPLDPVAGAGWSGNPYSYAGNDPLHALDPTGLKPVSEADLQAANKPWYEEAWDFVEENKDWIIGGVLVAGGVLLMATGVGGPLGAMALSAGADVLIQKATKGEVNYAQAAVSGLAGGAGFVASKGLTVGGRLGLSSKVLVNADKVKNAQMSTKIAVRTGIGTAEGYSYQVAGGADPLSRQAIGGGIAGGLTGGIVQRGDSVAEATKKEVSQRILDTAVGRGRVMTGLIKADAAMTSTLQAGAIKLGHTVPGQASGELLRQVTDDKPGVDYGKIGGKALGGGLAKPLPTGFSGPAGSGVGAGFDAAVS</sequence>
<dbReference type="Proteomes" id="UP000679307">
    <property type="component" value="Chromosome"/>
</dbReference>
<dbReference type="Pfam" id="PF05593">
    <property type="entry name" value="RHS_repeat"/>
    <property type="match status" value="7"/>
</dbReference>
<organism evidence="5 6">
    <name type="scientific">Nocardioides aquaticus</name>
    <dbReference type="NCBI Taxonomy" id="160826"/>
    <lineage>
        <taxon>Bacteria</taxon>
        <taxon>Bacillati</taxon>
        <taxon>Actinomycetota</taxon>
        <taxon>Actinomycetes</taxon>
        <taxon>Propionibacteriales</taxon>
        <taxon>Nocardioidaceae</taxon>
        <taxon>Nocardioides</taxon>
    </lineage>
</organism>
<dbReference type="Pfam" id="PF25023">
    <property type="entry name" value="TEN_YD-shell"/>
    <property type="match status" value="1"/>
</dbReference>
<evidence type="ECO:0000259" key="4">
    <source>
        <dbReference type="Pfam" id="PF25023"/>
    </source>
</evidence>
<dbReference type="InterPro" id="IPR031325">
    <property type="entry name" value="RHS_repeat"/>
</dbReference>
<keyword evidence="6" id="KW-1185">Reference proteome</keyword>
<name>A0ABX8EGE7_9ACTN</name>
<dbReference type="EC" id="3.1.-.-" evidence="5"/>
<dbReference type="InterPro" id="IPR006530">
    <property type="entry name" value="YD"/>
</dbReference>
<keyword evidence="5" id="KW-0378">Hydrolase</keyword>
<evidence type="ECO:0000313" key="5">
    <source>
        <dbReference type="EMBL" id="QVT78955.1"/>
    </source>
</evidence>
<dbReference type="NCBIfam" id="TIGR01643">
    <property type="entry name" value="YD_repeat_2x"/>
    <property type="match status" value="7"/>
</dbReference>
<dbReference type="RefSeq" id="WP_214058471.1">
    <property type="nucleotide sequence ID" value="NZ_BAAAHS010000039.1"/>
</dbReference>
<feature type="compositionally biased region" description="Pro residues" evidence="2">
    <location>
        <begin position="128"/>
        <end position="137"/>
    </location>
</feature>
<keyword evidence="1" id="KW-0677">Repeat</keyword>
<dbReference type="Gene3D" id="2.180.10.10">
    <property type="entry name" value="RHS repeat-associated core"/>
    <property type="match status" value="5"/>
</dbReference>
<dbReference type="InterPro" id="IPR045351">
    <property type="entry name" value="DUF6531"/>
</dbReference>
<dbReference type="Pfam" id="PF20148">
    <property type="entry name" value="DUF6531"/>
    <property type="match status" value="1"/>
</dbReference>
<gene>
    <name evidence="5" type="primary">rhsB_2</name>
    <name evidence="5" type="ORF">ENKNEFLB_01335</name>
</gene>